<evidence type="ECO:0000313" key="7">
    <source>
        <dbReference type="EMBL" id="MFC3683674.1"/>
    </source>
</evidence>
<proteinExistence type="inferred from homology"/>
<dbReference type="HAMAP" id="MF_00923">
    <property type="entry name" value="OM_assembly_BamB"/>
    <property type="match status" value="1"/>
</dbReference>
<keyword evidence="4" id="KW-0449">Lipoprotein</keyword>
<dbReference type="InterPro" id="IPR015943">
    <property type="entry name" value="WD40/YVTN_repeat-like_dom_sf"/>
</dbReference>
<dbReference type="PANTHER" id="PTHR34512:SF30">
    <property type="entry name" value="OUTER MEMBRANE PROTEIN ASSEMBLY FACTOR BAMB"/>
    <property type="match status" value="1"/>
</dbReference>
<keyword evidence="8" id="KW-1185">Reference proteome</keyword>
<name>A0ABV7W2R3_9BURK</name>
<feature type="signal peptide" evidence="5">
    <location>
        <begin position="1"/>
        <end position="32"/>
    </location>
</feature>
<dbReference type="PROSITE" id="PS51257">
    <property type="entry name" value="PROKAR_LIPOPROTEIN"/>
    <property type="match status" value="1"/>
</dbReference>
<dbReference type="RefSeq" id="WP_382172988.1">
    <property type="nucleotide sequence ID" value="NZ_JBHRXX010000002.1"/>
</dbReference>
<evidence type="ECO:0000313" key="8">
    <source>
        <dbReference type="Proteomes" id="UP001595729"/>
    </source>
</evidence>
<dbReference type="Proteomes" id="UP001595729">
    <property type="component" value="Unassembled WGS sequence"/>
</dbReference>
<accession>A0ABV7W2R3</accession>
<comment type="subcellular location">
    <subcellularLocation>
        <location evidence="4">Cell outer membrane</location>
        <topology evidence="4">Lipid-anchor</topology>
    </subcellularLocation>
</comment>
<dbReference type="Pfam" id="PF13360">
    <property type="entry name" value="PQQ_2"/>
    <property type="match status" value="1"/>
</dbReference>
<reference evidence="8" key="1">
    <citation type="journal article" date="2019" name="Int. J. Syst. Evol. Microbiol.">
        <title>The Global Catalogue of Microorganisms (GCM) 10K type strain sequencing project: providing services to taxonomists for standard genome sequencing and annotation.</title>
        <authorList>
            <consortium name="The Broad Institute Genomics Platform"/>
            <consortium name="The Broad Institute Genome Sequencing Center for Infectious Disease"/>
            <person name="Wu L."/>
            <person name="Ma J."/>
        </authorList>
    </citation>
    <scope>NUCLEOTIDE SEQUENCE [LARGE SCALE GENOMIC DNA]</scope>
    <source>
        <strain evidence="8">KCTC 42501</strain>
    </source>
</reference>
<keyword evidence="3 4" id="KW-0998">Cell outer membrane</keyword>
<dbReference type="SMART" id="SM00564">
    <property type="entry name" value="PQQ"/>
    <property type="match status" value="4"/>
</dbReference>
<sequence length="380" mass="39526">MKPVPLGSVIAVKRLAAAVALLVLAACSSGPAKVKPAELPPPANRASAQLIWSTQVGASALTLAPFAHQGRVYLAGGSGTVAVVDATSGRDVWRMNLNTPLSTGAGSDGEVVAVVTQGHQLVAMAEGRELWRVQLPAASYTSPLVAGRRVFVLTADRSVLAFDGRIGAKLWTQSRPGEPLVLRQGGVLLAVGDTLVAGLSGRLVGLNPDNGTPRWDVPVANSRGTNEVERLVDLVGPVSREGASVCARAYNSSVACVDTATGRSVWNKTAQGVVGVHGDAQWVAGTESDGRVLVWQRANGEKGWELDRLKFRDLTAPLVLGRLLVVGDQSGQVHLLSTADGSELTRLSTDGSAVLAQPVLSGPALVVQTRNGGVFAWRSQ</sequence>
<gene>
    <name evidence="4 7" type="primary">bamB</name>
    <name evidence="7" type="ORF">ACFOPI_08735</name>
</gene>
<evidence type="ECO:0000259" key="6">
    <source>
        <dbReference type="Pfam" id="PF13360"/>
    </source>
</evidence>
<comment type="function">
    <text evidence="4">Part of the outer membrane protein assembly complex, which is involved in assembly and insertion of beta-barrel proteins into the outer membrane.</text>
</comment>
<keyword evidence="2 4" id="KW-0472">Membrane</keyword>
<evidence type="ECO:0000256" key="1">
    <source>
        <dbReference type="ARBA" id="ARBA00022729"/>
    </source>
</evidence>
<keyword evidence="1 4" id="KW-0732">Signal</keyword>
<dbReference type="InterPro" id="IPR017687">
    <property type="entry name" value="BamB"/>
</dbReference>
<dbReference type="EMBL" id="JBHRXX010000002">
    <property type="protein sequence ID" value="MFC3683674.1"/>
    <property type="molecule type" value="Genomic_DNA"/>
</dbReference>
<dbReference type="InterPro" id="IPR018391">
    <property type="entry name" value="PQQ_b-propeller_rpt"/>
</dbReference>
<dbReference type="PANTHER" id="PTHR34512">
    <property type="entry name" value="CELL SURFACE PROTEIN"/>
    <property type="match status" value="1"/>
</dbReference>
<dbReference type="SUPFAM" id="SSF50998">
    <property type="entry name" value="Quinoprotein alcohol dehydrogenase-like"/>
    <property type="match status" value="1"/>
</dbReference>
<dbReference type="InterPro" id="IPR011047">
    <property type="entry name" value="Quinoprotein_ADH-like_sf"/>
</dbReference>
<comment type="similarity">
    <text evidence="4">Belongs to the BamB family.</text>
</comment>
<protein>
    <recommendedName>
        <fullName evidence="4">Outer membrane protein assembly factor BamB</fullName>
    </recommendedName>
</protein>
<organism evidence="7 8">
    <name type="scientific">Hydrogenophaga luteola</name>
    <dbReference type="NCBI Taxonomy" id="1591122"/>
    <lineage>
        <taxon>Bacteria</taxon>
        <taxon>Pseudomonadati</taxon>
        <taxon>Pseudomonadota</taxon>
        <taxon>Betaproteobacteria</taxon>
        <taxon>Burkholderiales</taxon>
        <taxon>Comamonadaceae</taxon>
        <taxon>Hydrogenophaga</taxon>
    </lineage>
</organism>
<feature type="chain" id="PRO_5046084572" description="Outer membrane protein assembly factor BamB" evidence="5">
    <location>
        <begin position="33"/>
        <end position="380"/>
    </location>
</feature>
<evidence type="ECO:0000256" key="4">
    <source>
        <dbReference type="HAMAP-Rule" id="MF_00923"/>
    </source>
</evidence>
<evidence type="ECO:0000256" key="2">
    <source>
        <dbReference type="ARBA" id="ARBA00023136"/>
    </source>
</evidence>
<dbReference type="NCBIfam" id="TIGR03300">
    <property type="entry name" value="assembly_YfgL"/>
    <property type="match status" value="1"/>
</dbReference>
<evidence type="ECO:0000256" key="5">
    <source>
        <dbReference type="SAM" id="SignalP"/>
    </source>
</evidence>
<comment type="caution">
    <text evidence="7">The sequence shown here is derived from an EMBL/GenBank/DDBJ whole genome shotgun (WGS) entry which is preliminary data.</text>
</comment>
<feature type="domain" description="Pyrrolo-quinoline quinone repeat" evidence="6">
    <location>
        <begin position="78"/>
        <end position="304"/>
    </location>
</feature>
<dbReference type="InterPro" id="IPR002372">
    <property type="entry name" value="PQQ_rpt_dom"/>
</dbReference>
<comment type="subunit">
    <text evidence="4">Part of the Bam complex.</text>
</comment>
<keyword evidence="4" id="KW-0564">Palmitate</keyword>
<evidence type="ECO:0000256" key="3">
    <source>
        <dbReference type="ARBA" id="ARBA00023237"/>
    </source>
</evidence>
<dbReference type="Gene3D" id="2.130.10.10">
    <property type="entry name" value="YVTN repeat-like/Quinoprotein amine dehydrogenase"/>
    <property type="match status" value="1"/>
</dbReference>